<dbReference type="Proteomes" id="UP000694844">
    <property type="component" value="Chromosome 1"/>
</dbReference>
<proteinExistence type="predicted"/>
<dbReference type="KEGG" id="cvn:111136618"/>
<dbReference type="PANTHER" id="PTHR33153">
    <property type="entry name" value="MYND-TYPE DOMAIN-CONTAINING PROTEIN"/>
    <property type="match status" value="1"/>
</dbReference>
<feature type="region of interest" description="Disordered" evidence="1">
    <location>
        <begin position="23"/>
        <end position="44"/>
    </location>
</feature>
<dbReference type="RefSeq" id="XP_022343316.1">
    <property type="nucleotide sequence ID" value="XM_022487608.1"/>
</dbReference>
<name>A0A8B8ETM8_CRAVI</name>
<evidence type="ECO:0000313" key="5">
    <source>
        <dbReference type="RefSeq" id="XP_022343316.1"/>
    </source>
</evidence>
<dbReference type="InterPro" id="IPR057191">
    <property type="entry name" value="DUF7869"/>
</dbReference>
<keyword evidence="3" id="KW-1185">Reference proteome</keyword>
<reference evidence="3" key="1">
    <citation type="submission" date="2024-06" db="UniProtKB">
        <authorList>
            <consortium name="RefSeq"/>
        </authorList>
    </citation>
    <scope>NUCLEOTIDE SEQUENCE [LARGE SCALE GENOMIC DNA]</scope>
</reference>
<dbReference type="Pfam" id="PF25273">
    <property type="entry name" value="DUF7869"/>
    <property type="match status" value="1"/>
</dbReference>
<dbReference type="RefSeq" id="XP_022343309.1">
    <property type="nucleotide sequence ID" value="XM_022487601.1"/>
</dbReference>
<sequence length="632" mass="72848">MKRKREMTVEELDSLPCIVAPLQDNTNMQCPDPDHEEEGSKKTGRLRETQQFYDAGKTAGKRYLQRTSEEAIVEDMKIQCCSSLCLEKFTFSFVSKARRSFWEMVTMEQNARIDEHREHVSEEKCVVNGHLVCTQSWRIIHGVSRSRYYERKSSMTTAKDGRKGNVYGHKRTSEAQNFIRSLATKQGEKQPDRDRIMLPTCLTQKQAYDDYEKTHEDPFCFRHFQRVWKLNFPQLKTSERNSFTECKECAMLRQLKSQHLSKDQLLTVEKQKKAHLLVARIAREKYYKHAKKAEENQKSYLSLIIDNMDQSKTSLPRFHTYHKGDANLTRVHHHVTGVLAHGQKKAYAFTWTDKFHPDTNITINCLLHVLEDVAEDKALPPVLYLQADNSAKDNKNFILIGFLANLVQRKVFHKIKLSFLMVGHTHEDVDQMFSRISVHLTGKPIPTLPVLQSLMRDAYHPTPMVQHLDGLWNYRKLGMASGVTLHGHSGPHVFRFKEVEGAVQLGYKQWPYQSAPYKVIDVTQLAAAFEVDPEPVMTLNEKGRTSLEAMESDLRKWREGGKLTGSDIAWWETHIDGERCMAAPSAPLASSFLHFAESENRDEVAYPELDALSAHINTLSNESNVRVSKKRR</sequence>
<dbReference type="AlphaFoldDB" id="A0A8B8ETM8"/>
<organism evidence="3 4">
    <name type="scientific">Crassostrea virginica</name>
    <name type="common">Eastern oyster</name>
    <dbReference type="NCBI Taxonomy" id="6565"/>
    <lineage>
        <taxon>Eukaryota</taxon>
        <taxon>Metazoa</taxon>
        <taxon>Spiralia</taxon>
        <taxon>Lophotrochozoa</taxon>
        <taxon>Mollusca</taxon>
        <taxon>Bivalvia</taxon>
        <taxon>Autobranchia</taxon>
        <taxon>Pteriomorphia</taxon>
        <taxon>Ostreida</taxon>
        <taxon>Ostreoidea</taxon>
        <taxon>Ostreidae</taxon>
        <taxon>Crassostrea</taxon>
    </lineage>
</organism>
<evidence type="ECO:0000313" key="3">
    <source>
        <dbReference type="Proteomes" id="UP000694844"/>
    </source>
</evidence>
<dbReference type="PANTHER" id="PTHR33153:SF3">
    <property type="entry name" value="TRAFFICKING PROTEIN PARTICLE COMPLEX SUBUNIT 11 DOMAIN-CONTAINING PROTEIN"/>
    <property type="match status" value="1"/>
</dbReference>
<evidence type="ECO:0000313" key="4">
    <source>
        <dbReference type="RefSeq" id="XP_022343309.1"/>
    </source>
</evidence>
<protein>
    <submittedName>
        <fullName evidence="4 5">Uncharacterized protein LOC111136618</fullName>
    </submittedName>
</protein>
<reference evidence="4 5" key="2">
    <citation type="submission" date="2025-04" db="UniProtKB">
        <authorList>
            <consortium name="RefSeq"/>
        </authorList>
    </citation>
    <scope>IDENTIFICATION</scope>
    <source>
        <tissue evidence="4 5">Whole sample</tissue>
    </source>
</reference>
<dbReference type="OrthoDB" id="6134498at2759"/>
<dbReference type="GeneID" id="111136618"/>
<accession>A0A8B8ETM8</accession>
<feature type="domain" description="DUF7869" evidence="2">
    <location>
        <begin position="324"/>
        <end position="512"/>
    </location>
</feature>
<evidence type="ECO:0000259" key="2">
    <source>
        <dbReference type="Pfam" id="PF25273"/>
    </source>
</evidence>
<gene>
    <name evidence="4 5 6" type="primary">LOC111136618</name>
</gene>
<dbReference type="RefSeq" id="XP_022343326.1">
    <property type="nucleotide sequence ID" value="XM_022487618.1"/>
</dbReference>
<evidence type="ECO:0000313" key="6">
    <source>
        <dbReference type="RefSeq" id="XP_022343326.1"/>
    </source>
</evidence>
<evidence type="ECO:0000256" key="1">
    <source>
        <dbReference type="SAM" id="MobiDB-lite"/>
    </source>
</evidence>